<dbReference type="STRING" id="1471761.B0W44_00190"/>
<dbReference type="GO" id="GO:0008168">
    <property type="term" value="F:methyltransferase activity"/>
    <property type="evidence" value="ECO:0007669"/>
    <property type="project" value="UniProtKB-KW"/>
</dbReference>
<dbReference type="GO" id="GO:0032259">
    <property type="term" value="P:methylation"/>
    <property type="evidence" value="ECO:0007669"/>
    <property type="project" value="UniProtKB-KW"/>
</dbReference>
<dbReference type="SUPFAM" id="SSF53335">
    <property type="entry name" value="S-adenosyl-L-methionine-dependent methyltransferases"/>
    <property type="match status" value="1"/>
</dbReference>
<evidence type="ECO:0000313" key="3">
    <source>
        <dbReference type="Proteomes" id="UP000188603"/>
    </source>
</evidence>
<dbReference type="Pfam" id="PF05175">
    <property type="entry name" value="MTS"/>
    <property type="match status" value="1"/>
</dbReference>
<reference evidence="2 3" key="1">
    <citation type="journal article" date="2015" name="Int. J. Syst. Evol. Microbiol.">
        <title>Novibacillus thermophilus gen. nov., sp. nov., a Gram-staining-negative and moderately thermophilic member of the family Thermoactinomycetaceae.</title>
        <authorList>
            <person name="Yang G."/>
            <person name="Chen J."/>
            <person name="Zhou S."/>
        </authorList>
    </citation>
    <scope>NUCLEOTIDE SEQUENCE [LARGE SCALE GENOMIC DNA]</scope>
    <source>
        <strain evidence="2 3">SG-1</strain>
    </source>
</reference>
<feature type="domain" description="Methyltransferase small" evidence="1">
    <location>
        <begin position="36"/>
        <end position="172"/>
    </location>
</feature>
<name>A0A1U9KB89_9BACL</name>
<dbReference type="Gene3D" id="3.40.50.150">
    <property type="entry name" value="Vaccinia Virus protein VP39"/>
    <property type="match status" value="1"/>
</dbReference>
<protein>
    <submittedName>
        <fullName evidence="2">SAM-dependent methyltransferase</fullName>
    </submittedName>
</protein>
<sequence length="246" mass="27951">MHPVRVRDDERIDQLTPELGIVQSPNAFRFSMDAVLLARFCRVPHRGRILDLCTGNGVIPILLSTRTSLPIDGLDIQPRLVDMGRRSVEMNGLSTQINLFEGDLRECSPDWNGRYDLVTCNPPYMPVSESERNRNQSVAIARHEICCTLEDVVRAASRLLRSGGRLAMVHRASRFADIVTTMRRYRLEPKRVRWVHPRREAEANMVLVEAAKDGGVELHVESPLVVYQQDGSYTEDIHRLYGGVYS</sequence>
<dbReference type="PANTHER" id="PTHR47739:SF1">
    <property type="entry name" value="TRNA1(VAL) (ADENINE(37)-N6)-METHYLTRANSFERASE"/>
    <property type="match status" value="1"/>
</dbReference>
<organism evidence="2 3">
    <name type="scientific">Novibacillus thermophilus</name>
    <dbReference type="NCBI Taxonomy" id="1471761"/>
    <lineage>
        <taxon>Bacteria</taxon>
        <taxon>Bacillati</taxon>
        <taxon>Bacillota</taxon>
        <taxon>Bacilli</taxon>
        <taxon>Bacillales</taxon>
        <taxon>Thermoactinomycetaceae</taxon>
        <taxon>Novibacillus</taxon>
    </lineage>
</organism>
<dbReference type="InterPro" id="IPR029063">
    <property type="entry name" value="SAM-dependent_MTases_sf"/>
</dbReference>
<dbReference type="PANTHER" id="PTHR47739">
    <property type="entry name" value="TRNA1(VAL) (ADENINE(37)-N6)-METHYLTRANSFERASE"/>
    <property type="match status" value="1"/>
</dbReference>
<keyword evidence="2" id="KW-0808">Transferase</keyword>
<dbReference type="KEGG" id="ntr:B0W44_00190"/>
<proteinExistence type="predicted"/>
<dbReference type="InterPro" id="IPR050210">
    <property type="entry name" value="tRNA_Adenine-N(6)_MTase"/>
</dbReference>
<dbReference type="CDD" id="cd02440">
    <property type="entry name" value="AdoMet_MTases"/>
    <property type="match status" value="1"/>
</dbReference>
<keyword evidence="2" id="KW-0489">Methyltransferase</keyword>
<dbReference type="Proteomes" id="UP000188603">
    <property type="component" value="Chromosome"/>
</dbReference>
<accession>A0A1U9KB89</accession>
<gene>
    <name evidence="2" type="ORF">B0W44_00190</name>
</gene>
<evidence type="ECO:0000313" key="2">
    <source>
        <dbReference type="EMBL" id="AQS57308.1"/>
    </source>
</evidence>
<dbReference type="EMBL" id="CP019699">
    <property type="protein sequence ID" value="AQS57308.1"/>
    <property type="molecule type" value="Genomic_DNA"/>
</dbReference>
<keyword evidence="3" id="KW-1185">Reference proteome</keyword>
<evidence type="ECO:0000259" key="1">
    <source>
        <dbReference type="Pfam" id="PF05175"/>
    </source>
</evidence>
<dbReference type="AlphaFoldDB" id="A0A1U9KB89"/>
<dbReference type="InterPro" id="IPR007848">
    <property type="entry name" value="Small_mtfrase_dom"/>
</dbReference>